<dbReference type="PANTHER" id="PTHR10430">
    <property type="entry name" value="PEROXIREDOXIN"/>
    <property type="match status" value="1"/>
</dbReference>
<gene>
    <name evidence="5" type="ORF">J2Z17_001726</name>
</gene>
<dbReference type="InterPro" id="IPR013766">
    <property type="entry name" value="Thioredoxin_domain"/>
</dbReference>
<comment type="catalytic activity">
    <reaction evidence="3">
        <text>a hydroperoxide + 2 glutathione = an alcohol + glutathione disulfide + H2O</text>
        <dbReference type="Rhea" id="RHEA:62632"/>
        <dbReference type="ChEBI" id="CHEBI:15377"/>
        <dbReference type="ChEBI" id="CHEBI:30879"/>
        <dbReference type="ChEBI" id="CHEBI:35924"/>
        <dbReference type="ChEBI" id="CHEBI:57925"/>
        <dbReference type="ChEBI" id="CHEBI:58297"/>
        <dbReference type="EC" id="1.11.1.27"/>
    </reaction>
</comment>
<keyword evidence="6" id="KW-1185">Reference proteome</keyword>
<sequence length="163" mass="16968">MTIAIGDRLPEATFKEKTADGIVDVGADSLFAGKTVVLFAVPGAFTPTCSLNHLPGYLENRDAILARGVDEIAVVSVNDPHVMGAWSEQSGGRGKIRFLADGNGAFTKAVGLDIDLSGGMMGTRSKRYSMLVKDGVVKSLDVEDSPGKATVSAAATMLDHLSA</sequence>
<dbReference type="PROSITE" id="PS51352">
    <property type="entry name" value="THIOREDOXIN_2"/>
    <property type="match status" value="1"/>
</dbReference>
<dbReference type="InterPro" id="IPR036249">
    <property type="entry name" value="Thioredoxin-like_sf"/>
</dbReference>
<evidence type="ECO:0000256" key="1">
    <source>
        <dbReference type="ARBA" id="ARBA00022559"/>
    </source>
</evidence>
<evidence type="ECO:0000313" key="5">
    <source>
        <dbReference type="EMBL" id="MBP1850292.1"/>
    </source>
</evidence>
<comment type="function">
    <text evidence="3">Thiol-specific peroxidase that catalyzes the reduction of hydrogen peroxide and organic hydroperoxides to water and alcohols, respectively. Plays a role in cell protection against oxidative stress by detoxifying peroxides.</text>
</comment>
<dbReference type="Proteomes" id="UP000759443">
    <property type="component" value="Unassembled WGS sequence"/>
</dbReference>
<dbReference type="InterPro" id="IPR037944">
    <property type="entry name" value="PRX5-like"/>
</dbReference>
<dbReference type="EMBL" id="JAGGJU010000004">
    <property type="protein sequence ID" value="MBP1850292.1"/>
    <property type="molecule type" value="Genomic_DNA"/>
</dbReference>
<evidence type="ECO:0000313" key="6">
    <source>
        <dbReference type="Proteomes" id="UP000759443"/>
    </source>
</evidence>
<feature type="domain" description="Thioredoxin" evidence="4">
    <location>
        <begin position="3"/>
        <end position="163"/>
    </location>
</feature>
<dbReference type="RefSeq" id="WP_209943915.1">
    <property type="nucleotide sequence ID" value="NZ_JAGGJU010000004.1"/>
</dbReference>
<evidence type="ECO:0000259" key="4">
    <source>
        <dbReference type="PROSITE" id="PS51352"/>
    </source>
</evidence>
<proteinExistence type="inferred from homology"/>
<keyword evidence="3" id="KW-0049">Antioxidant</keyword>
<dbReference type="SUPFAM" id="SSF52833">
    <property type="entry name" value="Thioredoxin-like"/>
    <property type="match status" value="1"/>
</dbReference>
<comment type="caution">
    <text evidence="5">The sequence shown here is derived from an EMBL/GenBank/DDBJ whole genome shotgun (WGS) entry which is preliminary data.</text>
</comment>
<dbReference type="InterPro" id="IPR013740">
    <property type="entry name" value="Redoxin"/>
</dbReference>
<keyword evidence="2 3" id="KW-0560">Oxidoreductase</keyword>
<reference evidence="5 6" key="1">
    <citation type="submission" date="2021-03" db="EMBL/GenBank/DDBJ databases">
        <title>Genomic Encyclopedia of Type Strains, Phase IV (KMG-IV): sequencing the most valuable type-strain genomes for metagenomic binning, comparative biology and taxonomic classification.</title>
        <authorList>
            <person name="Goeker M."/>
        </authorList>
    </citation>
    <scope>NUCLEOTIDE SEQUENCE [LARGE SCALE GENOMIC DNA]</scope>
    <source>
        <strain evidence="5 6">DSM 21600</strain>
    </source>
</reference>
<comment type="similarity">
    <text evidence="3">Belongs to the peroxiredoxin family. Prx5 subfamily.</text>
</comment>
<dbReference type="Gene3D" id="3.40.30.10">
    <property type="entry name" value="Glutaredoxin"/>
    <property type="match status" value="1"/>
</dbReference>
<organism evidence="5 6">
    <name type="scientific">Rhizobium halophytocola</name>
    <dbReference type="NCBI Taxonomy" id="735519"/>
    <lineage>
        <taxon>Bacteria</taxon>
        <taxon>Pseudomonadati</taxon>
        <taxon>Pseudomonadota</taxon>
        <taxon>Alphaproteobacteria</taxon>
        <taxon>Hyphomicrobiales</taxon>
        <taxon>Rhizobiaceae</taxon>
        <taxon>Rhizobium/Agrobacterium group</taxon>
        <taxon>Rhizobium</taxon>
    </lineage>
</organism>
<keyword evidence="1 3" id="KW-0575">Peroxidase</keyword>
<keyword evidence="3" id="KW-0676">Redox-active center</keyword>
<dbReference type="EC" id="1.11.1.27" evidence="3"/>
<name>A0ABS4DX72_9HYPH</name>
<accession>A0ABS4DX72</accession>
<evidence type="ECO:0000256" key="3">
    <source>
        <dbReference type="RuleBase" id="RU366011"/>
    </source>
</evidence>
<dbReference type="PANTHER" id="PTHR10430:SF16">
    <property type="entry name" value="PEROXIREDOXIN-5, MITOCHONDRIAL"/>
    <property type="match status" value="1"/>
</dbReference>
<dbReference type="CDD" id="cd03013">
    <property type="entry name" value="PRX5_like"/>
    <property type="match status" value="1"/>
</dbReference>
<evidence type="ECO:0000256" key="2">
    <source>
        <dbReference type="ARBA" id="ARBA00023002"/>
    </source>
</evidence>
<protein>
    <recommendedName>
        <fullName evidence="3">Glutathione-dependent peroxiredoxin</fullName>
        <ecNumber evidence="3">1.11.1.27</ecNumber>
    </recommendedName>
</protein>
<dbReference type="Pfam" id="PF08534">
    <property type="entry name" value="Redoxin"/>
    <property type="match status" value="1"/>
</dbReference>